<dbReference type="Gene3D" id="2.120.10.70">
    <property type="entry name" value="Fucose-specific lectin"/>
    <property type="match status" value="1"/>
</dbReference>
<comment type="similarity">
    <text evidence="1">Belongs to the fungal fucose-specific lectin family.</text>
</comment>
<dbReference type="AlphaFoldDB" id="A0A6A6X2Q2"/>
<gene>
    <name evidence="4" type="ORF">K505DRAFT_364730</name>
</gene>
<proteinExistence type="inferred from homology"/>
<dbReference type="Gene3D" id="2.40.128.190">
    <property type="match status" value="1"/>
</dbReference>
<dbReference type="Proteomes" id="UP000799757">
    <property type="component" value="Unassembled WGS sequence"/>
</dbReference>
<evidence type="ECO:0000256" key="3">
    <source>
        <dbReference type="SAM" id="Phobius"/>
    </source>
</evidence>
<evidence type="ECO:0000256" key="2">
    <source>
        <dbReference type="SAM" id="MobiDB-lite"/>
    </source>
</evidence>
<keyword evidence="3" id="KW-0812">Transmembrane</keyword>
<evidence type="ECO:0000313" key="4">
    <source>
        <dbReference type="EMBL" id="KAF2790424.1"/>
    </source>
</evidence>
<dbReference type="InterPro" id="IPR012475">
    <property type="entry name" value="Fungal_lectin"/>
</dbReference>
<dbReference type="EMBL" id="MU002074">
    <property type="protein sequence ID" value="KAF2790424.1"/>
    <property type="molecule type" value="Genomic_DNA"/>
</dbReference>
<dbReference type="SUPFAM" id="SSF89372">
    <property type="entry name" value="Fucose-specific lectin"/>
    <property type="match status" value="1"/>
</dbReference>
<feature type="compositionally biased region" description="Low complexity" evidence="2">
    <location>
        <begin position="63"/>
        <end position="75"/>
    </location>
</feature>
<keyword evidence="5" id="KW-1185">Reference proteome</keyword>
<accession>A0A6A6X2Q2</accession>
<feature type="transmembrane region" description="Helical" evidence="3">
    <location>
        <begin position="27"/>
        <end position="49"/>
    </location>
</feature>
<feature type="region of interest" description="Disordered" evidence="2">
    <location>
        <begin position="53"/>
        <end position="79"/>
    </location>
</feature>
<evidence type="ECO:0000313" key="5">
    <source>
        <dbReference type="Proteomes" id="UP000799757"/>
    </source>
</evidence>
<dbReference type="OrthoDB" id="407298at2759"/>
<dbReference type="Pfam" id="PF07938">
    <property type="entry name" value="Fungal_lectin"/>
    <property type="match status" value="1"/>
</dbReference>
<protein>
    <submittedName>
        <fullName evidence="4">Uncharacterized protein</fullName>
    </submittedName>
</protein>
<organism evidence="4 5">
    <name type="scientific">Melanomma pulvis-pyrius CBS 109.77</name>
    <dbReference type="NCBI Taxonomy" id="1314802"/>
    <lineage>
        <taxon>Eukaryota</taxon>
        <taxon>Fungi</taxon>
        <taxon>Dikarya</taxon>
        <taxon>Ascomycota</taxon>
        <taxon>Pezizomycotina</taxon>
        <taxon>Dothideomycetes</taxon>
        <taxon>Pleosporomycetidae</taxon>
        <taxon>Pleosporales</taxon>
        <taxon>Melanommataceae</taxon>
        <taxon>Melanomma</taxon>
    </lineage>
</organism>
<reference evidence="4" key="1">
    <citation type="journal article" date="2020" name="Stud. Mycol.">
        <title>101 Dothideomycetes genomes: a test case for predicting lifestyles and emergence of pathogens.</title>
        <authorList>
            <person name="Haridas S."/>
            <person name="Albert R."/>
            <person name="Binder M."/>
            <person name="Bloem J."/>
            <person name="Labutti K."/>
            <person name="Salamov A."/>
            <person name="Andreopoulos B."/>
            <person name="Baker S."/>
            <person name="Barry K."/>
            <person name="Bills G."/>
            <person name="Bluhm B."/>
            <person name="Cannon C."/>
            <person name="Castanera R."/>
            <person name="Culley D."/>
            <person name="Daum C."/>
            <person name="Ezra D."/>
            <person name="Gonzalez J."/>
            <person name="Henrissat B."/>
            <person name="Kuo A."/>
            <person name="Liang C."/>
            <person name="Lipzen A."/>
            <person name="Lutzoni F."/>
            <person name="Magnuson J."/>
            <person name="Mondo S."/>
            <person name="Nolan M."/>
            <person name="Ohm R."/>
            <person name="Pangilinan J."/>
            <person name="Park H.-J."/>
            <person name="Ramirez L."/>
            <person name="Alfaro M."/>
            <person name="Sun H."/>
            <person name="Tritt A."/>
            <person name="Yoshinaga Y."/>
            <person name="Zwiers L.-H."/>
            <person name="Turgeon B."/>
            <person name="Goodwin S."/>
            <person name="Spatafora J."/>
            <person name="Crous P."/>
            <person name="Grigoriev I."/>
        </authorList>
    </citation>
    <scope>NUCLEOTIDE SEQUENCE</scope>
    <source>
        <strain evidence="4">CBS 109.77</strain>
    </source>
</reference>
<name>A0A6A6X2Q2_9PLEO</name>
<sequence>MTGQPPLPIYQLQEDHPKRNKICGISVWLLIVLVLLLATVGGVVGGLLGTRAHSSNSSKEGASPNTPNSNTTTPSANERPKFASIATAKAYNETYLQVFYLESTSLKASLFDGSWNDLGDLGPSIDPRLESPLAAVSWVLSGNIQIRVYYFDNKNREIELAGSCTGGGPPCTWTSATMLQASGISNNSSLAVVQWEDAVTGIEVRTMWENTEGKLSGSVFTRGSWSPDTPFVDVLPGTPITANVDSPSTPFTIRVWYRNPKSELNKIQYDSRNPGWKSPAPVITVQNTTTISPYAPIGASIIPANTSTNSSISSSLYLIQDDKRPVVVYSRGNATRYTTNTDSLEAGDDSGGAIAALGWTDPADGGLRSVRVFYSKSGKIQEMVQKGDAWSVGAILGE</sequence>
<keyword evidence="3" id="KW-0472">Membrane</keyword>
<keyword evidence="3" id="KW-1133">Transmembrane helix</keyword>
<evidence type="ECO:0000256" key="1">
    <source>
        <dbReference type="ARBA" id="ARBA00009042"/>
    </source>
</evidence>